<dbReference type="Gene3D" id="2.30.40.10">
    <property type="entry name" value="Urease, subunit C, domain 1"/>
    <property type="match status" value="1"/>
</dbReference>
<dbReference type="InterPro" id="IPR011059">
    <property type="entry name" value="Metal-dep_hydrolase_composite"/>
</dbReference>
<evidence type="ECO:0000313" key="3">
    <source>
        <dbReference type="Proteomes" id="UP000031843"/>
    </source>
</evidence>
<feature type="domain" description="Amidohydrolase-related" evidence="1">
    <location>
        <begin position="25"/>
        <end position="63"/>
    </location>
</feature>
<proteinExistence type="predicted"/>
<accession>A0A0C4Y980</accession>
<reference evidence="2 3" key="1">
    <citation type="journal article" date="2015" name="Genome Announc.">
        <title>Complete Genome Sequence of Cupriavidus basilensis 4G11, Isolated from the Oak Ridge Field Research Center Site.</title>
        <authorList>
            <person name="Ray J."/>
            <person name="Waters R.J."/>
            <person name="Skerker J.M."/>
            <person name="Kuehl J.V."/>
            <person name="Price M.N."/>
            <person name="Huang J."/>
            <person name="Chakraborty R."/>
            <person name="Arkin A.P."/>
            <person name="Deutschbauer A."/>
        </authorList>
    </citation>
    <scope>NUCLEOTIDE SEQUENCE [LARGE SCALE GENOMIC DNA]</scope>
    <source>
        <strain evidence="2">4G11</strain>
    </source>
</reference>
<dbReference type="GO" id="GO:0016810">
    <property type="term" value="F:hydrolase activity, acting on carbon-nitrogen (but not peptide) bonds"/>
    <property type="evidence" value="ECO:0007669"/>
    <property type="project" value="InterPro"/>
</dbReference>
<name>A0A0C4Y980_9BURK</name>
<dbReference type="Pfam" id="PF01979">
    <property type="entry name" value="Amidohydro_1"/>
    <property type="match status" value="1"/>
</dbReference>
<dbReference type="Gene3D" id="3.20.20.140">
    <property type="entry name" value="Metal-dependent hydrolases"/>
    <property type="match status" value="1"/>
</dbReference>
<dbReference type="AlphaFoldDB" id="A0A0C4Y980"/>
<dbReference type="STRING" id="68895.RR42_m2133"/>
<evidence type="ECO:0000313" key="2">
    <source>
        <dbReference type="EMBL" id="AJG19525.1"/>
    </source>
</evidence>
<sequence>MRRAFVYYRSWMGGNHSRVANAPTTISMRDVLEFAPVAGARENGLDHKVGSLTPGKQADITTVLPTRLRKLLWRPGSVRPMKPEYRKALARAYFEHGLGCRRLG</sequence>
<organism evidence="2 3">
    <name type="scientific">Cupriavidus basilensis</name>
    <dbReference type="NCBI Taxonomy" id="68895"/>
    <lineage>
        <taxon>Bacteria</taxon>
        <taxon>Pseudomonadati</taxon>
        <taxon>Pseudomonadota</taxon>
        <taxon>Betaproteobacteria</taxon>
        <taxon>Burkholderiales</taxon>
        <taxon>Burkholderiaceae</taxon>
        <taxon>Cupriavidus</taxon>
    </lineage>
</organism>
<keyword evidence="3" id="KW-1185">Reference proteome</keyword>
<dbReference type="Proteomes" id="UP000031843">
    <property type="component" value="Chromosome main"/>
</dbReference>
<dbReference type="InterPro" id="IPR006680">
    <property type="entry name" value="Amidohydro-rel"/>
</dbReference>
<protein>
    <submittedName>
        <fullName evidence="2">BOX element protein</fullName>
    </submittedName>
</protein>
<dbReference type="KEGG" id="cbw:RR42_m2133"/>
<dbReference type="EMBL" id="CP010536">
    <property type="protein sequence ID" value="AJG19525.1"/>
    <property type="molecule type" value="Genomic_DNA"/>
</dbReference>
<dbReference type="RefSeq" id="WP_236701894.1">
    <property type="nucleotide sequence ID" value="NZ_CP010536.1"/>
</dbReference>
<gene>
    <name evidence="2" type="ORF">RR42_m2133</name>
</gene>
<evidence type="ECO:0000259" key="1">
    <source>
        <dbReference type="Pfam" id="PF01979"/>
    </source>
</evidence>